<keyword evidence="3" id="KW-1185">Reference proteome</keyword>
<evidence type="ECO:0000313" key="3">
    <source>
        <dbReference type="Proteomes" id="UP000831485"/>
    </source>
</evidence>
<dbReference type="Proteomes" id="UP000831485">
    <property type="component" value="Chromosome"/>
</dbReference>
<feature type="region of interest" description="Disordered" evidence="1">
    <location>
        <begin position="26"/>
        <end position="52"/>
    </location>
</feature>
<accession>A0ABY4L9F7</accession>
<name>A0ABY4L9F7_9BACT</name>
<proteinExistence type="predicted"/>
<protein>
    <submittedName>
        <fullName evidence="2">Uncharacterized protein</fullName>
    </submittedName>
</protein>
<evidence type="ECO:0000256" key="1">
    <source>
        <dbReference type="SAM" id="MobiDB-lite"/>
    </source>
</evidence>
<reference evidence="2" key="1">
    <citation type="submission" date="2022-04" db="EMBL/GenBank/DDBJ databases">
        <authorList>
            <person name="Liu G."/>
        </authorList>
    </citation>
    <scope>NUCLEOTIDE SEQUENCE</scope>
    <source>
        <strain evidence="2">RG22</strain>
    </source>
</reference>
<organism evidence="2 3">
    <name type="scientific">Geomonas paludis</name>
    <dbReference type="NCBI Taxonomy" id="2740185"/>
    <lineage>
        <taxon>Bacteria</taxon>
        <taxon>Pseudomonadati</taxon>
        <taxon>Thermodesulfobacteriota</taxon>
        <taxon>Desulfuromonadia</taxon>
        <taxon>Geobacterales</taxon>
        <taxon>Geobacteraceae</taxon>
        <taxon>Geomonas</taxon>
    </lineage>
</organism>
<evidence type="ECO:0000313" key="2">
    <source>
        <dbReference type="EMBL" id="UPU34622.1"/>
    </source>
</evidence>
<sequence>MNGGWPDRRASFQSFEQQFPLSAPAVFSEAKNPKKQGSTGAVGAAFPLQVVD</sequence>
<dbReference type="EMBL" id="CP096574">
    <property type="protein sequence ID" value="UPU34622.1"/>
    <property type="molecule type" value="Genomic_DNA"/>
</dbReference>
<dbReference type="RefSeq" id="WP_183348644.1">
    <property type="nucleotide sequence ID" value="NZ_BLXY01000006.1"/>
</dbReference>
<gene>
    <name evidence="2" type="ORF">M1B72_14335</name>
</gene>